<gene>
    <name evidence="1" type="ORF">GLAREA_09682</name>
</gene>
<dbReference type="Proteomes" id="UP000016922">
    <property type="component" value="Unassembled WGS sequence"/>
</dbReference>
<dbReference type="GeneID" id="19468729"/>
<protein>
    <submittedName>
        <fullName evidence="1">Uncharacterized protein</fullName>
    </submittedName>
</protein>
<dbReference type="EMBL" id="KE145368">
    <property type="protein sequence ID" value="EPE28561.1"/>
    <property type="molecule type" value="Genomic_DNA"/>
</dbReference>
<dbReference type="RefSeq" id="XP_008084469.1">
    <property type="nucleotide sequence ID" value="XM_008086278.1"/>
</dbReference>
<accession>S3D986</accession>
<proteinExistence type="predicted"/>
<evidence type="ECO:0000313" key="1">
    <source>
        <dbReference type="EMBL" id="EPE28561.1"/>
    </source>
</evidence>
<dbReference type="HOGENOM" id="CLU_1199915_0_0_1"/>
<dbReference type="AlphaFoldDB" id="S3D986"/>
<reference evidence="1 2" key="1">
    <citation type="journal article" date="2013" name="BMC Genomics">
        <title>Genomics-driven discovery of the pneumocandin biosynthetic gene cluster in the fungus Glarea lozoyensis.</title>
        <authorList>
            <person name="Chen L."/>
            <person name="Yue Q."/>
            <person name="Zhang X."/>
            <person name="Xiang M."/>
            <person name="Wang C."/>
            <person name="Li S."/>
            <person name="Che Y."/>
            <person name="Ortiz-Lopez F.J."/>
            <person name="Bills G.F."/>
            <person name="Liu X."/>
            <person name="An Z."/>
        </authorList>
    </citation>
    <scope>NUCLEOTIDE SEQUENCE [LARGE SCALE GENOMIC DNA]</scope>
    <source>
        <strain evidence="2">ATCC 20868 / MF5171</strain>
    </source>
</reference>
<evidence type="ECO:0000313" key="2">
    <source>
        <dbReference type="Proteomes" id="UP000016922"/>
    </source>
</evidence>
<sequence>MEAARTHFAYPSSLRDDLAFLAFFYFCVASSSLLDPMFIDLHGACFLPAASPEPTHGAMPNFRDGIRQQFRGRRPCQKREIADASTCERPSALASNASSIHVSSPSELSELSSATHYMLVTHWNPSSMENARGEKLSRLMGDKRTSKAIAAPRGLTTWNPRYLSFQPNYDSNAQSESTRAPTLGHSNRVVAQGFANDWRLLSLFRGNSTSAWLDSTMSNTAFPNRPTFCPE</sequence>
<name>S3D986_GLAL2</name>
<keyword evidence="2" id="KW-1185">Reference proteome</keyword>
<organism evidence="1 2">
    <name type="scientific">Glarea lozoyensis (strain ATCC 20868 / MF5171)</name>
    <dbReference type="NCBI Taxonomy" id="1116229"/>
    <lineage>
        <taxon>Eukaryota</taxon>
        <taxon>Fungi</taxon>
        <taxon>Dikarya</taxon>
        <taxon>Ascomycota</taxon>
        <taxon>Pezizomycotina</taxon>
        <taxon>Leotiomycetes</taxon>
        <taxon>Helotiales</taxon>
        <taxon>Helotiaceae</taxon>
        <taxon>Glarea</taxon>
    </lineage>
</organism>
<dbReference type="KEGG" id="glz:GLAREA_09682"/>